<comment type="subcellular location">
    <subcellularLocation>
        <location evidence="1">Cell membrane</location>
        <topology evidence="1">Multi-pass membrane protein</topology>
    </subcellularLocation>
</comment>
<feature type="domain" description="ABC transmembrane type-1" evidence="10">
    <location>
        <begin position="33"/>
        <end position="335"/>
    </location>
</feature>
<dbReference type="InterPro" id="IPR003593">
    <property type="entry name" value="AAA+_ATPase"/>
</dbReference>
<evidence type="ECO:0000256" key="4">
    <source>
        <dbReference type="ARBA" id="ARBA00022741"/>
    </source>
</evidence>
<dbReference type="Gene3D" id="1.20.1560.10">
    <property type="entry name" value="ABC transporter type 1, transmembrane domain"/>
    <property type="match status" value="1"/>
</dbReference>
<dbReference type="InterPro" id="IPR036640">
    <property type="entry name" value="ABC1_TM_sf"/>
</dbReference>
<keyword evidence="2" id="KW-0813">Transport</keyword>
<feature type="transmembrane region" description="Helical" evidence="8">
    <location>
        <begin position="266"/>
        <end position="292"/>
    </location>
</feature>
<dbReference type="InterPro" id="IPR027417">
    <property type="entry name" value="P-loop_NTPase"/>
</dbReference>
<evidence type="ECO:0000259" key="10">
    <source>
        <dbReference type="PROSITE" id="PS50929"/>
    </source>
</evidence>
<accession>A0A8J8FEE3</accession>
<gene>
    <name evidence="11" type="ORF">GD597_10870</name>
</gene>
<evidence type="ECO:0000256" key="1">
    <source>
        <dbReference type="ARBA" id="ARBA00004651"/>
    </source>
</evidence>
<evidence type="ECO:0000259" key="9">
    <source>
        <dbReference type="PROSITE" id="PS50893"/>
    </source>
</evidence>
<keyword evidence="7 8" id="KW-0472">Membrane</keyword>
<keyword evidence="4" id="KW-0547">Nucleotide-binding</keyword>
<evidence type="ECO:0000256" key="2">
    <source>
        <dbReference type="ARBA" id="ARBA00022448"/>
    </source>
</evidence>
<dbReference type="FunFam" id="3.40.50.300:FF:000287">
    <property type="entry name" value="Multidrug ABC transporter ATP-binding protein"/>
    <property type="match status" value="1"/>
</dbReference>
<dbReference type="PROSITE" id="PS50929">
    <property type="entry name" value="ABC_TM1F"/>
    <property type="match status" value="1"/>
</dbReference>
<dbReference type="InterPro" id="IPR039421">
    <property type="entry name" value="Type_1_exporter"/>
</dbReference>
<dbReference type="PROSITE" id="PS50893">
    <property type="entry name" value="ABC_TRANSPORTER_2"/>
    <property type="match status" value="1"/>
</dbReference>
<dbReference type="Proteomes" id="UP000598971">
    <property type="component" value="Unassembled WGS sequence"/>
</dbReference>
<dbReference type="PANTHER" id="PTHR43394">
    <property type="entry name" value="ATP-DEPENDENT PERMEASE MDL1, MITOCHONDRIAL"/>
    <property type="match status" value="1"/>
</dbReference>
<dbReference type="Gene3D" id="3.40.50.300">
    <property type="entry name" value="P-loop containing nucleotide triphosphate hydrolases"/>
    <property type="match status" value="1"/>
</dbReference>
<protein>
    <submittedName>
        <fullName evidence="11">ATP-binding cassette domain-containing protein</fullName>
    </submittedName>
</protein>
<dbReference type="InterPro" id="IPR003439">
    <property type="entry name" value="ABC_transporter-like_ATP-bd"/>
</dbReference>
<keyword evidence="6 8" id="KW-1133">Transmembrane helix</keyword>
<dbReference type="SMART" id="SM00382">
    <property type="entry name" value="AAA"/>
    <property type="match status" value="1"/>
</dbReference>
<evidence type="ECO:0000256" key="5">
    <source>
        <dbReference type="ARBA" id="ARBA00022840"/>
    </source>
</evidence>
<dbReference type="CDD" id="cd18544">
    <property type="entry name" value="ABC_6TM_TmrA_like"/>
    <property type="match status" value="1"/>
</dbReference>
<feature type="transmembrane region" description="Helical" evidence="8">
    <location>
        <begin position="26"/>
        <end position="44"/>
    </location>
</feature>
<dbReference type="Pfam" id="PF00664">
    <property type="entry name" value="ABC_membrane"/>
    <property type="match status" value="1"/>
</dbReference>
<dbReference type="GO" id="GO:0005886">
    <property type="term" value="C:plasma membrane"/>
    <property type="evidence" value="ECO:0007669"/>
    <property type="project" value="UniProtKB-SubCell"/>
</dbReference>
<dbReference type="CDD" id="cd03254">
    <property type="entry name" value="ABCC_Glucan_exporter_like"/>
    <property type="match status" value="1"/>
</dbReference>
<feature type="transmembrane region" description="Helical" evidence="8">
    <location>
        <begin position="188"/>
        <end position="206"/>
    </location>
</feature>
<evidence type="ECO:0000256" key="3">
    <source>
        <dbReference type="ARBA" id="ARBA00022692"/>
    </source>
</evidence>
<keyword evidence="12" id="KW-1185">Reference proteome</keyword>
<keyword evidence="5 11" id="KW-0067">ATP-binding</keyword>
<dbReference type="RefSeq" id="WP_171607905.1">
    <property type="nucleotide sequence ID" value="NZ_WHPF01000007.1"/>
</dbReference>
<dbReference type="SUPFAM" id="SSF90123">
    <property type="entry name" value="ABC transporter transmembrane region"/>
    <property type="match status" value="1"/>
</dbReference>
<keyword evidence="3 8" id="KW-0812">Transmembrane</keyword>
<dbReference type="PANTHER" id="PTHR43394:SF1">
    <property type="entry name" value="ATP-BINDING CASSETTE SUB-FAMILY B MEMBER 10, MITOCHONDRIAL"/>
    <property type="match status" value="1"/>
</dbReference>
<dbReference type="GO" id="GO:0016887">
    <property type="term" value="F:ATP hydrolysis activity"/>
    <property type="evidence" value="ECO:0007669"/>
    <property type="project" value="InterPro"/>
</dbReference>
<feature type="transmembrane region" description="Helical" evidence="8">
    <location>
        <begin position="159"/>
        <end position="182"/>
    </location>
</feature>
<evidence type="ECO:0000256" key="8">
    <source>
        <dbReference type="SAM" id="Phobius"/>
    </source>
</evidence>
<dbReference type="EMBL" id="WHPF01000007">
    <property type="protein sequence ID" value="NNV55962.1"/>
    <property type="molecule type" value="Genomic_DNA"/>
</dbReference>
<dbReference type="GO" id="GO:0005524">
    <property type="term" value="F:ATP binding"/>
    <property type="evidence" value="ECO:0007669"/>
    <property type="project" value="UniProtKB-KW"/>
</dbReference>
<evidence type="ECO:0000313" key="11">
    <source>
        <dbReference type="EMBL" id="NNV55962.1"/>
    </source>
</evidence>
<dbReference type="GO" id="GO:0015421">
    <property type="term" value="F:ABC-type oligopeptide transporter activity"/>
    <property type="evidence" value="ECO:0007669"/>
    <property type="project" value="TreeGrafter"/>
</dbReference>
<comment type="caution">
    <text evidence="11">The sequence shown here is derived from an EMBL/GenBank/DDBJ whole genome shotgun (WGS) entry which is preliminary data.</text>
</comment>
<sequence length="613" mass="68725">MSGAVPKKKIFDFSLMRRVFVYVKPYRLQFISSVVLAIVLAFITPVRPMFIQLTIDKATGKAVDAPAFLQWIFSHTDLSDAGRFIVAVTIFQVVFLFVETALRFLFSFLTAWLGQSVVKDMRVSVFDKVLHLNLKQFDNTPIGTLTTRTINDIENINDIFADGLIPILADLLSIIIVLTTMFATNWQLTFIALIPFPFLIMATYYFKESVNKSFIKVRNAVTALNAFVQEHITGMHVVQAFAAEDREFDKFTKINKNHRDANIKSIFAYSVFFPVVEITLAVSTGLLVWWLAGLAANNPIADQNLAGELVAFILYLNQIFRPLRVIADKFNILQMGMISAERIFKVMDNEDFTPNTGTHSPAVINGHIQFNNVSFAYTDDNYVLKHINLEVKAGETVALVGHTGSGKTSIISVLNRLYPIQQGNITLDGVDINAYQLDSLRSSIGVVLQDVFLFSGSVMDNITLRNKVITTEQVIEAAAMIGVHDFIMQLPGGYEYNVMERGTTLSMGQRQLISFIRALLYKPAVLILDEATSSIDTESEMLIQNAIDTLIKGRTSIVIAHRLSTIRKANKIIVLDKGEIKEVGNHEDLMLHNGFYAKLINMQFEKQKTVAVH</sequence>
<dbReference type="SUPFAM" id="SSF52540">
    <property type="entry name" value="P-loop containing nucleoside triphosphate hydrolases"/>
    <property type="match status" value="1"/>
</dbReference>
<dbReference type="AlphaFoldDB" id="A0A8J8FEE3"/>
<proteinExistence type="predicted"/>
<evidence type="ECO:0000256" key="7">
    <source>
        <dbReference type="ARBA" id="ARBA00023136"/>
    </source>
</evidence>
<reference evidence="11" key="1">
    <citation type="submission" date="2019-10" db="EMBL/GenBank/DDBJ databases">
        <title>Draft genome sequence of Panacibacter sp. KCS-6.</title>
        <authorList>
            <person name="Yim K.J."/>
        </authorList>
    </citation>
    <scope>NUCLEOTIDE SEQUENCE</scope>
    <source>
        <strain evidence="11">KCS-6</strain>
    </source>
</reference>
<name>A0A8J8FEE3_9BACT</name>
<dbReference type="Pfam" id="PF00005">
    <property type="entry name" value="ABC_tran"/>
    <property type="match status" value="1"/>
</dbReference>
<feature type="transmembrane region" description="Helical" evidence="8">
    <location>
        <begin position="84"/>
        <end position="113"/>
    </location>
</feature>
<feature type="domain" description="ABC transporter" evidence="9">
    <location>
        <begin position="368"/>
        <end position="602"/>
    </location>
</feature>
<organism evidence="11 12">
    <name type="scientific">Limnovirga soli</name>
    <dbReference type="NCBI Taxonomy" id="2656915"/>
    <lineage>
        <taxon>Bacteria</taxon>
        <taxon>Pseudomonadati</taxon>
        <taxon>Bacteroidota</taxon>
        <taxon>Chitinophagia</taxon>
        <taxon>Chitinophagales</taxon>
        <taxon>Chitinophagaceae</taxon>
        <taxon>Limnovirga</taxon>
    </lineage>
</organism>
<evidence type="ECO:0000256" key="6">
    <source>
        <dbReference type="ARBA" id="ARBA00022989"/>
    </source>
</evidence>
<evidence type="ECO:0000313" key="12">
    <source>
        <dbReference type="Proteomes" id="UP000598971"/>
    </source>
</evidence>
<dbReference type="InterPro" id="IPR011527">
    <property type="entry name" value="ABC1_TM_dom"/>
</dbReference>